<gene>
    <name evidence="2" type="ORF">IMSHALPRED_006781</name>
</gene>
<proteinExistence type="predicted"/>
<feature type="chain" id="PRO_5034163779" evidence="1">
    <location>
        <begin position="21"/>
        <end position="193"/>
    </location>
</feature>
<keyword evidence="1" id="KW-0732">Signal</keyword>
<feature type="signal peptide" evidence="1">
    <location>
        <begin position="1"/>
        <end position="20"/>
    </location>
</feature>
<sequence>MPTSKSAAVWALAFMTQVLAGKMEPALAPRAPAHAASTPVVPATASGVLGTASGGALDPKATRPPTADEVDFSGDLLLNIVNKQGYALSIFYGSNSGPSISGNPGSGVLAASATTQLAVPTLFAGRAIIGPDYDVRASKIEWNWSNVPDVDVSYVDGYSIPITCSCQGTAVTGCNKGKSPHSRSFLSAKRPQN</sequence>
<organism evidence="2 3">
    <name type="scientific">Imshaugia aleurites</name>
    <dbReference type="NCBI Taxonomy" id="172621"/>
    <lineage>
        <taxon>Eukaryota</taxon>
        <taxon>Fungi</taxon>
        <taxon>Dikarya</taxon>
        <taxon>Ascomycota</taxon>
        <taxon>Pezizomycotina</taxon>
        <taxon>Lecanoromycetes</taxon>
        <taxon>OSLEUM clade</taxon>
        <taxon>Lecanoromycetidae</taxon>
        <taxon>Lecanorales</taxon>
        <taxon>Lecanorineae</taxon>
        <taxon>Parmeliaceae</taxon>
        <taxon>Imshaugia</taxon>
    </lineage>
</organism>
<comment type="caution">
    <text evidence="2">The sequence shown here is derived from an EMBL/GenBank/DDBJ whole genome shotgun (WGS) entry which is preliminary data.</text>
</comment>
<name>A0A8H3FJN9_9LECA</name>
<evidence type="ECO:0000256" key="1">
    <source>
        <dbReference type="SAM" id="SignalP"/>
    </source>
</evidence>
<dbReference type="AlphaFoldDB" id="A0A8H3FJN9"/>
<dbReference type="SUPFAM" id="SSF49870">
    <property type="entry name" value="Osmotin, thaumatin-like protein"/>
    <property type="match status" value="1"/>
</dbReference>
<dbReference type="EMBL" id="CAJPDT010000040">
    <property type="protein sequence ID" value="CAF9925758.1"/>
    <property type="molecule type" value="Genomic_DNA"/>
</dbReference>
<keyword evidence="3" id="KW-1185">Reference proteome</keyword>
<dbReference type="OrthoDB" id="430315at2759"/>
<dbReference type="Proteomes" id="UP000664534">
    <property type="component" value="Unassembled WGS sequence"/>
</dbReference>
<dbReference type="InterPro" id="IPR037176">
    <property type="entry name" value="Osmotin/thaumatin-like_sf"/>
</dbReference>
<protein>
    <submittedName>
        <fullName evidence="2">Uncharacterized protein</fullName>
    </submittedName>
</protein>
<accession>A0A8H3FJN9</accession>
<reference evidence="2" key="1">
    <citation type="submission" date="2021-03" db="EMBL/GenBank/DDBJ databases">
        <authorList>
            <person name="Tagirdzhanova G."/>
        </authorList>
    </citation>
    <scope>NUCLEOTIDE SEQUENCE</scope>
</reference>
<evidence type="ECO:0000313" key="3">
    <source>
        <dbReference type="Proteomes" id="UP000664534"/>
    </source>
</evidence>
<evidence type="ECO:0000313" key="2">
    <source>
        <dbReference type="EMBL" id="CAF9925758.1"/>
    </source>
</evidence>